<feature type="region of interest" description="Disordered" evidence="1">
    <location>
        <begin position="1"/>
        <end position="32"/>
    </location>
</feature>
<reference evidence="2 3" key="1">
    <citation type="journal article" date="2022" name="Allergy">
        <title>Genome assembly and annotation of Periplaneta americana reveal a comprehensive cockroach allergen profile.</title>
        <authorList>
            <person name="Wang L."/>
            <person name="Xiong Q."/>
            <person name="Saelim N."/>
            <person name="Wang L."/>
            <person name="Nong W."/>
            <person name="Wan A.T."/>
            <person name="Shi M."/>
            <person name="Liu X."/>
            <person name="Cao Q."/>
            <person name="Hui J.H.L."/>
            <person name="Sookrung N."/>
            <person name="Leung T.F."/>
            <person name="Tungtrongchitr A."/>
            <person name="Tsui S.K.W."/>
        </authorList>
    </citation>
    <scope>NUCLEOTIDE SEQUENCE [LARGE SCALE GENOMIC DNA]</scope>
    <source>
        <strain evidence="2">PWHHKU_190912</strain>
    </source>
</reference>
<evidence type="ECO:0000313" key="2">
    <source>
        <dbReference type="EMBL" id="KAJ4448826.1"/>
    </source>
</evidence>
<organism evidence="2 3">
    <name type="scientific">Periplaneta americana</name>
    <name type="common">American cockroach</name>
    <name type="synonym">Blatta americana</name>
    <dbReference type="NCBI Taxonomy" id="6978"/>
    <lineage>
        <taxon>Eukaryota</taxon>
        <taxon>Metazoa</taxon>
        <taxon>Ecdysozoa</taxon>
        <taxon>Arthropoda</taxon>
        <taxon>Hexapoda</taxon>
        <taxon>Insecta</taxon>
        <taxon>Pterygota</taxon>
        <taxon>Neoptera</taxon>
        <taxon>Polyneoptera</taxon>
        <taxon>Dictyoptera</taxon>
        <taxon>Blattodea</taxon>
        <taxon>Blattoidea</taxon>
        <taxon>Blattidae</taxon>
        <taxon>Blattinae</taxon>
        <taxon>Periplaneta</taxon>
    </lineage>
</organism>
<gene>
    <name evidence="2" type="ORF">ANN_00217</name>
</gene>
<name>A0ABQ8TQ58_PERAM</name>
<keyword evidence="3" id="KW-1185">Reference proteome</keyword>
<evidence type="ECO:0000256" key="1">
    <source>
        <dbReference type="SAM" id="MobiDB-lite"/>
    </source>
</evidence>
<comment type="caution">
    <text evidence="2">The sequence shown here is derived from an EMBL/GenBank/DDBJ whole genome shotgun (WGS) entry which is preliminary data.</text>
</comment>
<feature type="region of interest" description="Disordered" evidence="1">
    <location>
        <begin position="244"/>
        <end position="264"/>
    </location>
</feature>
<proteinExistence type="predicted"/>
<feature type="compositionally biased region" description="Basic and acidic residues" evidence="1">
    <location>
        <begin position="251"/>
        <end position="264"/>
    </location>
</feature>
<evidence type="ECO:0000313" key="3">
    <source>
        <dbReference type="Proteomes" id="UP001148838"/>
    </source>
</evidence>
<protein>
    <submittedName>
        <fullName evidence="2">Uncharacterized protein</fullName>
    </submittedName>
</protein>
<sequence length="319" mass="36695">MSPGSSTENYPAFAHIGLRENPGKNLNQDGKQQDELENTTAVSEGDLRTDLGALLLKKRSEENKRIKQTLDKCIRDRDELTMIIAILQRGMRNLRAHDDTVAALRKCSEERKKTSSRAEASWSKASRLGLALQNARWFESSWGKKFSHEISASVWDRCPPSIVMHLGSYNRYSGTILKDLPDQWRMLWAIKTTTEVDVQIKNRFSAGQERITAIPEMDEQDCYEEVKDFNGDVMRDHKKDSKYNGMNYYSDNDKQQDKSHDKDHNTISTTVIMSTTTNNMAKIHDHTLDITARRHHSKDNNYTRDNGMDDDYTIITTTR</sequence>
<dbReference type="Proteomes" id="UP001148838">
    <property type="component" value="Unassembled WGS sequence"/>
</dbReference>
<accession>A0ABQ8TQ58</accession>
<dbReference type="EMBL" id="JAJSOF020000003">
    <property type="protein sequence ID" value="KAJ4448826.1"/>
    <property type="molecule type" value="Genomic_DNA"/>
</dbReference>